<keyword evidence="3" id="KW-1185">Reference proteome</keyword>
<reference evidence="3" key="1">
    <citation type="journal article" date="2019" name="Int. J. Syst. Evol. Microbiol.">
        <title>The Global Catalogue of Microorganisms (GCM) 10K type strain sequencing project: providing services to taxonomists for standard genome sequencing and annotation.</title>
        <authorList>
            <consortium name="The Broad Institute Genomics Platform"/>
            <consortium name="The Broad Institute Genome Sequencing Center for Infectious Disease"/>
            <person name="Wu L."/>
            <person name="Ma J."/>
        </authorList>
    </citation>
    <scope>NUCLEOTIDE SEQUENCE [LARGE SCALE GENOMIC DNA]</scope>
    <source>
        <strain evidence="3">KCTC 42456</strain>
    </source>
</reference>
<evidence type="ECO:0000313" key="2">
    <source>
        <dbReference type="EMBL" id="MFD2733170.1"/>
    </source>
</evidence>
<dbReference type="RefSeq" id="WP_379041317.1">
    <property type="nucleotide sequence ID" value="NZ_JBHSKW010000012.1"/>
</dbReference>
<feature type="transmembrane region" description="Helical" evidence="1">
    <location>
        <begin position="12"/>
        <end position="29"/>
    </location>
</feature>
<feature type="transmembrane region" description="Helical" evidence="1">
    <location>
        <begin position="68"/>
        <end position="87"/>
    </location>
</feature>
<dbReference type="Proteomes" id="UP001597546">
    <property type="component" value="Unassembled WGS sequence"/>
</dbReference>
<evidence type="ECO:0000256" key="1">
    <source>
        <dbReference type="SAM" id="Phobius"/>
    </source>
</evidence>
<protein>
    <submittedName>
        <fullName evidence="2">Uncharacterized protein</fullName>
    </submittedName>
</protein>
<organism evidence="2 3">
    <name type="scientific">Pedobacter alpinus</name>
    <dbReference type="NCBI Taxonomy" id="1590643"/>
    <lineage>
        <taxon>Bacteria</taxon>
        <taxon>Pseudomonadati</taxon>
        <taxon>Bacteroidota</taxon>
        <taxon>Sphingobacteriia</taxon>
        <taxon>Sphingobacteriales</taxon>
        <taxon>Sphingobacteriaceae</taxon>
        <taxon>Pedobacter</taxon>
    </lineage>
</organism>
<sequence>MNWNKLKITPLTLVIAFCFTYVLYCLLGFEVSSPEISNFSKIGYTLALALVLFFTDILFRRFIESKKWIWLIQGSFILLIVIMMLIFKN</sequence>
<accession>A0ABW5TWQ6</accession>
<keyword evidence="1" id="KW-0812">Transmembrane</keyword>
<keyword evidence="1" id="KW-1133">Transmembrane helix</keyword>
<feature type="transmembrane region" description="Helical" evidence="1">
    <location>
        <begin position="41"/>
        <end position="59"/>
    </location>
</feature>
<comment type="caution">
    <text evidence="2">The sequence shown here is derived from an EMBL/GenBank/DDBJ whole genome shotgun (WGS) entry which is preliminary data.</text>
</comment>
<name>A0ABW5TWQ6_9SPHI</name>
<dbReference type="EMBL" id="JBHULV010000052">
    <property type="protein sequence ID" value="MFD2733170.1"/>
    <property type="molecule type" value="Genomic_DNA"/>
</dbReference>
<keyword evidence="1" id="KW-0472">Membrane</keyword>
<gene>
    <name evidence="2" type="ORF">ACFSSE_15785</name>
</gene>
<proteinExistence type="predicted"/>
<evidence type="ECO:0000313" key="3">
    <source>
        <dbReference type="Proteomes" id="UP001597546"/>
    </source>
</evidence>